<evidence type="ECO:0000256" key="1">
    <source>
        <dbReference type="SAM" id="MobiDB-lite"/>
    </source>
</evidence>
<evidence type="ECO:0000313" key="2">
    <source>
        <dbReference type="EMBL" id="KAK1541431.1"/>
    </source>
</evidence>
<protein>
    <submittedName>
        <fullName evidence="2">Uncharacterized protein</fullName>
    </submittedName>
</protein>
<dbReference type="RefSeq" id="XP_060350563.1">
    <property type="nucleotide sequence ID" value="XM_060491689.1"/>
</dbReference>
<evidence type="ECO:0000313" key="3">
    <source>
        <dbReference type="Proteomes" id="UP001241169"/>
    </source>
</evidence>
<sequence length="123" mass="13844">MIVADVQVDHLQQFGHTPSIAETLAYKHNQLASSKWQCWWFTASMAVHQRLMCHPLRASSASSDSDDVEDIVAMSAASHSDFWVLKSVVGTYAIIPPRFASEHAADENHEPPQRRSYDRPQNP</sequence>
<dbReference type="GeneID" id="85375588"/>
<reference evidence="2 3" key="1">
    <citation type="submission" date="2016-10" db="EMBL/GenBank/DDBJ databases">
        <title>The genome sequence of Colletotrichum fioriniae PJ7.</title>
        <authorList>
            <person name="Baroncelli R."/>
        </authorList>
    </citation>
    <scope>NUCLEOTIDE SEQUENCE [LARGE SCALE GENOMIC DNA]</scope>
    <source>
        <strain evidence="2 3">IMI 384185</strain>
    </source>
</reference>
<gene>
    <name evidence="2" type="ORF">CPAR01_07420</name>
</gene>
<proteinExistence type="predicted"/>
<accession>A0ABQ9SQZ1</accession>
<organism evidence="2 3">
    <name type="scientific">Colletotrichum paranaense</name>
    <dbReference type="NCBI Taxonomy" id="1914294"/>
    <lineage>
        <taxon>Eukaryota</taxon>
        <taxon>Fungi</taxon>
        <taxon>Dikarya</taxon>
        <taxon>Ascomycota</taxon>
        <taxon>Pezizomycotina</taxon>
        <taxon>Sordariomycetes</taxon>
        <taxon>Hypocreomycetidae</taxon>
        <taxon>Glomerellales</taxon>
        <taxon>Glomerellaceae</taxon>
        <taxon>Colletotrichum</taxon>
        <taxon>Colletotrichum acutatum species complex</taxon>
    </lineage>
</organism>
<dbReference type="EMBL" id="MOPA01000005">
    <property type="protein sequence ID" value="KAK1541431.1"/>
    <property type="molecule type" value="Genomic_DNA"/>
</dbReference>
<name>A0ABQ9SQZ1_9PEZI</name>
<keyword evidence="3" id="KW-1185">Reference proteome</keyword>
<comment type="caution">
    <text evidence="2">The sequence shown here is derived from an EMBL/GenBank/DDBJ whole genome shotgun (WGS) entry which is preliminary data.</text>
</comment>
<dbReference type="Proteomes" id="UP001241169">
    <property type="component" value="Unassembled WGS sequence"/>
</dbReference>
<feature type="region of interest" description="Disordered" evidence="1">
    <location>
        <begin position="100"/>
        <end position="123"/>
    </location>
</feature>